<dbReference type="InterPro" id="IPR029002">
    <property type="entry name" value="PLPC/GPLD1"/>
</dbReference>
<keyword evidence="3" id="KW-1185">Reference proteome</keyword>
<sequence length="423" mass="48017">MYIKPHRFFCSLSLVFFVWLIATLPAAGYGVLSHQAVVDAAWEEGLQPLLRKRFPNATKEELQKAHAYAYGGSIVQDMGYFPFGSVFFTDLLHYVRSGDFVENLIASSETMDEFAFALGALAHYNADVYGHPLGTNRAVPLVYPKVKQEHGNMVTYADDPVSHIKTEFGFDVLQIARGNYAPEAYRDFIGFEVAPEVLERAFLKTYGLELKDVFISLPLAIGTYRYTIRGLMPDLTKAAWQAKKKDIMKERPGITQRKFVYHMSKAEYKKKWGTCLDKPNVFARFTAGLIRLLPKIGPLRPLAFVPPTPEAEKVFMESFNETVNHYQSDIKRLRGNGQKNLKNLQLDTGKPTASGEYKLTDEAYAKLVIKLADSDFKHVLPDLRQNLLQFYTDGRSAIYDKEIDEGEQKKEKEALDKLKALQL</sequence>
<evidence type="ECO:0000259" key="1">
    <source>
        <dbReference type="Pfam" id="PF00882"/>
    </source>
</evidence>
<dbReference type="EMBL" id="JBHULU010000003">
    <property type="protein sequence ID" value="MFD2512791.1"/>
    <property type="molecule type" value="Genomic_DNA"/>
</dbReference>
<protein>
    <submittedName>
        <fullName evidence="2">Zinc dependent phospholipase C family protein</fullName>
    </submittedName>
</protein>
<accession>A0ABW5IGK4</accession>
<organism evidence="2 3">
    <name type="scientific">Pontibacter locisalis</name>
    <dbReference type="NCBI Taxonomy" id="1719035"/>
    <lineage>
        <taxon>Bacteria</taxon>
        <taxon>Pseudomonadati</taxon>
        <taxon>Bacteroidota</taxon>
        <taxon>Cytophagia</taxon>
        <taxon>Cytophagales</taxon>
        <taxon>Hymenobacteraceae</taxon>
        <taxon>Pontibacter</taxon>
    </lineage>
</organism>
<comment type="caution">
    <text evidence="2">The sequence shown here is derived from an EMBL/GenBank/DDBJ whole genome shotgun (WGS) entry which is preliminary data.</text>
</comment>
<dbReference type="RefSeq" id="WP_377503253.1">
    <property type="nucleotide sequence ID" value="NZ_JBHULU010000003.1"/>
</dbReference>
<gene>
    <name evidence="2" type="ORF">ACFSRY_02825</name>
</gene>
<dbReference type="Pfam" id="PF00882">
    <property type="entry name" value="Zn_dep_PLPC"/>
    <property type="match status" value="1"/>
</dbReference>
<evidence type="ECO:0000313" key="2">
    <source>
        <dbReference type="EMBL" id="MFD2512791.1"/>
    </source>
</evidence>
<proteinExistence type="predicted"/>
<evidence type="ECO:0000313" key="3">
    <source>
        <dbReference type="Proteomes" id="UP001597544"/>
    </source>
</evidence>
<name>A0ABW5IGK4_9BACT</name>
<feature type="domain" description="Phospholipase C/D" evidence="1">
    <location>
        <begin position="34"/>
        <end position="213"/>
    </location>
</feature>
<dbReference type="Proteomes" id="UP001597544">
    <property type="component" value="Unassembled WGS sequence"/>
</dbReference>
<reference evidence="3" key="1">
    <citation type="journal article" date="2019" name="Int. J. Syst. Evol. Microbiol.">
        <title>The Global Catalogue of Microorganisms (GCM) 10K type strain sequencing project: providing services to taxonomists for standard genome sequencing and annotation.</title>
        <authorList>
            <consortium name="The Broad Institute Genomics Platform"/>
            <consortium name="The Broad Institute Genome Sequencing Center for Infectious Disease"/>
            <person name="Wu L."/>
            <person name="Ma J."/>
        </authorList>
    </citation>
    <scope>NUCLEOTIDE SEQUENCE [LARGE SCALE GENOMIC DNA]</scope>
    <source>
        <strain evidence="3">KCTC 42498</strain>
    </source>
</reference>